<dbReference type="Proteomes" id="UP000735302">
    <property type="component" value="Unassembled WGS sequence"/>
</dbReference>
<gene>
    <name evidence="1" type="ORF">PoB_000555300</name>
</gene>
<dbReference type="AlphaFoldDB" id="A0AAV3Y9D7"/>
<accession>A0AAV3Y9D7</accession>
<comment type="caution">
    <text evidence="1">The sequence shown here is derived from an EMBL/GenBank/DDBJ whole genome shotgun (WGS) entry which is preliminary data.</text>
</comment>
<proteinExistence type="predicted"/>
<sequence>MVWMYAYLGLRSDQQRNFCNDTVLRCLCKFVHILTHPETYVSRNPDKGDVNTGWKYSDQTVQAPDIFSFTIFALNNLLDGQAITIAVESEIFVLTRRSFHLCERKSSSIKFSAKNKRPIPQASCHRAMRTVCKTGCSCTPFPPV</sequence>
<dbReference type="EMBL" id="BLXT01000641">
    <property type="protein sequence ID" value="GFN79047.1"/>
    <property type="molecule type" value="Genomic_DNA"/>
</dbReference>
<keyword evidence="2" id="KW-1185">Reference proteome</keyword>
<reference evidence="1 2" key="1">
    <citation type="journal article" date="2021" name="Elife">
        <title>Chloroplast acquisition without the gene transfer in kleptoplastic sea slugs, Plakobranchus ocellatus.</title>
        <authorList>
            <person name="Maeda T."/>
            <person name="Takahashi S."/>
            <person name="Yoshida T."/>
            <person name="Shimamura S."/>
            <person name="Takaki Y."/>
            <person name="Nagai Y."/>
            <person name="Toyoda A."/>
            <person name="Suzuki Y."/>
            <person name="Arimoto A."/>
            <person name="Ishii H."/>
            <person name="Satoh N."/>
            <person name="Nishiyama T."/>
            <person name="Hasebe M."/>
            <person name="Maruyama T."/>
            <person name="Minagawa J."/>
            <person name="Obokata J."/>
            <person name="Shigenobu S."/>
        </authorList>
    </citation>
    <scope>NUCLEOTIDE SEQUENCE [LARGE SCALE GENOMIC DNA]</scope>
</reference>
<evidence type="ECO:0000313" key="1">
    <source>
        <dbReference type="EMBL" id="GFN79047.1"/>
    </source>
</evidence>
<name>A0AAV3Y9D7_9GAST</name>
<evidence type="ECO:0000313" key="2">
    <source>
        <dbReference type="Proteomes" id="UP000735302"/>
    </source>
</evidence>
<protein>
    <submittedName>
        <fullName evidence="1">Uncharacterized protein</fullName>
    </submittedName>
</protein>
<organism evidence="1 2">
    <name type="scientific">Plakobranchus ocellatus</name>
    <dbReference type="NCBI Taxonomy" id="259542"/>
    <lineage>
        <taxon>Eukaryota</taxon>
        <taxon>Metazoa</taxon>
        <taxon>Spiralia</taxon>
        <taxon>Lophotrochozoa</taxon>
        <taxon>Mollusca</taxon>
        <taxon>Gastropoda</taxon>
        <taxon>Heterobranchia</taxon>
        <taxon>Euthyneura</taxon>
        <taxon>Panpulmonata</taxon>
        <taxon>Sacoglossa</taxon>
        <taxon>Placobranchoidea</taxon>
        <taxon>Plakobranchidae</taxon>
        <taxon>Plakobranchus</taxon>
    </lineage>
</organism>